<dbReference type="Proteomes" id="UP000177053">
    <property type="component" value="Unassembled WGS sequence"/>
</dbReference>
<evidence type="ECO:0000256" key="6">
    <source>
        <dbReference type="ARBA" id="ARBA00023239"/>
    </source>
</evidence>
<dbReference type="AlphaFoldDB" id="A0A1F7XC64"/>
<comment type="similarity">
    <text evidence="3">Belongs to the class I fructose-bisphosphate aldolase family.</text>
</comment>
<dbReference type="EMBL" id="MGFS01000006">
    <property type="protein sequence ID" value="OGM11998.1"/>
    <property type="molecule type" value="Genomic_DNA"/>
</dbReference>
<evidence type="ECO:0000313" key="9">
    <source>
        <dbReference type="EMBL" id="OGM11998.1"/>
    </source>
</evidence>
<comment type="pathway">
    <text evidence="2">Carbohydrate degradation; glycolysis; D-glyceraldehyde 3-phosphate and glycerone phosphate from D-glucose: step 4/4.</text>
</comment>
<evidence type="ECO:0000256" key="7">
    <source>
        <dbReference type="ARBA" id="ARBA00029799"/>
    </source>
</evidence>
<organism evidence="9 10">
    <name type="scientific">Candidatus Woesebacteria bacterium RBG_16_34_12</name>
    <dbReference type="NCBI Taxonomy" id="1802480"/>
    <lineage>
        <taxon>Bacteria</taxon>
        <taxon>Candidatus Woeseibacteriota</taxon>
    </lineage>
</organism>
<dbReference type="GO" id="GO:0004332">
    <property type="term" value="F:fructose-bisphosphate aldolase activity"/>
    <property type="evidence" value="ECO:0007669"/>
    <property type="project" value="UniProtKB-EC"/>
</dbReference>
<evidence type="ECO:0000256" key="1">
    <source>
        <dbReference type="ARBA" id="ARBA00000441"/>
    </source>
</evidence>
<dbReference type="SUPFAM" id="SSF51569">
    <property type="entry name" value="Aldolase"/>
    <property type="match status" value="1"/>
</dbReference>
<dbReference type="PANTHER" id="PTHR11627">
    <property type="entry name" value="FRUCTOSE-BISPHOSPHATE ALDOLASE"/>
    <property type="match status" value="1"/>
</dbReference>
<dbReference type="FunFam" id="3.20.20.70:FF:000140">
    <property type="entry name" value="Fructose-bisphosphate aldolase"/>
    <property type="match status" value="1"/>
</dbReference>
<dbReference type="Pfam" id="PF00274">
    <property type="entry name" value="Glycolytic"/>
    <property type="match status" value="1"/>
</dbReference>
<reference evidence="9 10" key="1">
    <citation type="journal article" date="2016" name="Nat. Commun.">
        <title>Thousands of microbial genomes shed light on interconnected biogeochemical processes in an aquifer system.</title>
        <authorList>
            <person name="Anantharaman K."/>
            <person name="Brown C.T."/>
            <person name="Hug L.A."/>
            <person name="Sharon I."/>
            <person name="Castelle C.J."/>
            <person name="Probst A.J."/>
            <person name="Thomas B.C."/>
            <person name="Singh A."/>
            <person name="Wilkins M.J."/>
            <person name="Karaoz U."/>
            <person name="Brodie E.L."/>
            <person name="Williams K.H."/>
            <person name="Hubbard S.S."/>
            <person name="Banfield J.F."/>
        </authorList>
    </citation>
    <scope>NUCLEOTIDE SEQUENCE [LARGE SCALE GENOMIC DNA]</scope>
</reference>
<dbReference type="InterPro" id="IPR000741">
    <property type="entry name" value="FBA_I"/>
</dbReference>
<keyword evidence="5" id="KW-0324">Glycolysis</keyword>
<proteinExistence type="inferred from homology"/>
<evidence type="ECO:0000256" key="2">
    <source>
        <dbReference type="ARBA" id="ARBA00004714"/>
    </source>
</evidence>
<keyword evidence="6" id="KW-0456">Lyase</keyword>
<dbReference type="UniPathway" id="UPA00109">
    <property type="reaction ID" value="UER00183"/>
</dbReference>
<evidence type="ECO:0000256" key="8">
    <source>
        <dbReference type="ARBA" id="ARBA00072515"/>
    </source>
</evidence>
<accession>A0A1F7XC64</accession>
<evidence type="ECO:0000256" key="3">
    <source>
        <dbReference type="ARBA" id="ARBA00010387"/>
    </source>
</evidence>
<dbReference type="NCBIfam" id="NF033379">
    <property type="entry name" value="FrucBisAld_I"/>
    <property type="match status" value="1"/>
</dbReference>
<comment type="caution">
    <text evidence="9">The sequence shown here is derived from an EMBL/GenBank/DDBJ whole genome shotgun (WGS) entry which is preliminary data.</text>
</comment>
<dbReference type="GO" id="GO:0006096">
    <property type="term" value="P:glycolytic process"/>
    <property type="evidence" value="ECO:0007669"/>
    <property type="project" value="UniProtKB-UniPathway"/>
</dbReference>
<protein>
    <recommendedName>
        <fullName evidence="8">Probable fructose-bisphosphate aldolase class 1</fullName>
        <ecNumber evidence="4">4.1.2.13</ecNumber>
    </recommendedName>
    <alternativeName>
        <fullName evidence="7">Fructose-bisphosphate aldolase class I</fullName>
    </alternativeName>
</protein>
<gene>
    <name evidence="9" type="ORF">A2Z22_04935</name>
</gene>
<dbReference type="InterPro" id="IPR013785">
    <property type="entry name" value="Aldolase_TIM"/>
</dbReference>
<name>A0A1F7XC64_9BACT</name>
<dbReference type="Gene3D" id="3.20.20.70">
    <property type="entry name" value="Aldolase class I"/>
    <property type="match status" value="1"/>
</dbReference>
<evidence type="ECO:0000256" key="4">
    <source>
        <dbReference type="ARBA" id="ARBA00013068"/>
    </source>
</evidence>
<evidence type="ECO:0000313" key="10">
    <source>
        <dbReference type="Proteomes" id="UP000177053"/>
    </source>
</evidence>
<evidence type="ECO:0000256" key="5">
    <source>
        <dbReference type="ARBA" id="ARBA00023152"/>
    </source>
</evidence>
<comment type="catalytic activity">
    <reaction evidence="1">
        <text>beta-D-fructose 1,6-bisphosphate = D-glyceraldehyde 3-phosphate + dihydroxyacetone phosphate</text>
        <dbReference type="Rhea" id="RHEA:14729"/>
        <dbReference type="ChEBI" id="CHEBI:32966"/>
        <dbReference type="ChEBI" id="CHEBI:57642"/>
        <dbReference type="ChEBI" id="CHEBI:59776"/>
        <dbReference type="EC" id="4.1.2.13"/>
    </reaction>
</comment>
<dbReference type="EC" id="4.1.2.13" evidence="4"/>
<sequence>MDKAYLQETAKLLVASGKGILAADESTGTIKKRFAAIGVESNPENNRHYRQLLFTTSEIEKYISGVIMFDETLRQKAQGKQFEGKSFVEILTERGIAPGIKVDKGTVDLENFPNEKITEGLDGLRERLIEYKNLGAKFSKWRAVFKIGEGIPSDVCIGLNIEHLSLFTALSQENDLVPIVEPEVLMDGGHSIEQCEKVTYQILKNLFKELIEHKVILPGMLLKPNMVISGKESSKKLTATEIAEATLRCFKEVVPKEVPGIVFLSGGQTPQEATENLNQLNKLDNVPWQLSFSFGRALQETVLKTWMGKDENIDIAQKEFLKRARLNSLARRGEYNSSLEEL</sequence>